<name>A0A5B8UU31_9SPHI</name>
<dbReference type="AlphaFoldDB" id="A0A5B8UU31"/>
<gene>
    <name evidence="1" type="ORF">FRZ54_07360</name>
</gene>
<dbReference type="OrthoDB" id="9839754at2"/>
<keyword evidence="2" id="KW-1185">Reference proteome</keyword>
<protein>
    <submittedName>
        <fullName evidence="1">Uncharacterized protein</fullName>
    </submittedName>
</protein>
<accession>A0A5B8UU31</accession>
<organism evidence="1 2">
    <name type="scientific">Mucilaginibacter ginsenosidivorans</name>
    <dbReference type="NCBI Taxonomy" id="398053"/>
    <lineage>
        <taxon>Bacteria</taxon>
        <taxon>Pseudomonadati</taxon>
        <taxon>Bacteroidota</taxon>
        <taxon>Sphingobacteriia</taxon>
        <taxon>Sphingobacteriales</taxon>
        <taxon>Sphingobacteriaceae</taxon>
        <taxon>Mucilaginibacter</taxon>
    </lineage>
</organism>
<proteinExistence type="predicted"/>
<dbReference type="EMBL" id="CP042436">
    <property type="protein sequence ID" value="QEC62409.1"/>
    <property type="molecule type" value="Genomic_DNA"/>
</dbReference>
<evidence type="ECO:0000313" key="1">
    <source>
        <dbReference type="EMBL" id="QEC62409.1"/>
    </source>
</evidence>
<dbReference type="RefSeq" id="WP_147030986.1">
    <property type="nucleotide sequence ID" value="NZ_CP042436.1"/>
</dbReference>
<evidence type="ECO:0000313" key="2">
    <source>
        <dbReference type="Proteomes" id="UP000321479"/>
    </source>
</evidence>
<dbReference type="KEGG" id="mgin:FRZ54_07360"/>
<dbReference type="Proteomes" id="UP000321479">
    <property type="component" value="Chromosome"/>
</dbReference>
<reference evidence="1 2" key="1">
    <citation type="journal article" date="2017" name="Curr. Microbiol.">
        <title>Mucilaginibacter ginsenosidivorans sp. nov., Isolated from Soil of Ginseng Field.</title>
        <authorList>
            <person name="Kim M.M."/>
            <person name="Siddiqi M.Z."/>
            <person name="Im W.T."/>
        </authorList>
    </citation>
    <scope>NUCLEOTIDE SEQUENCE [LARGE SCALE GENOMIC DNA]</scope>
    <source>
        <strain evidence="1 2">Gsoil 3017</strain>
    </source>
</reference>
<sequence>MAEAQYKIYPFGGSPFPLRWPYFKERLRTLPDLPDELKADGEAALSFLEKELGKGFFDTCGRNHPVLHKLMMAGGEGQLKEFIHWIRVLRQLKAAASNYPHLLQKLHSRTKVATEAIPFLEIGARHLALGFDIYFPEEKEGQKNSDLELICPGTGEKVFIEVSRISEGRLREKQDRLYYSLLNLCFRDGYSLPVAGKLYKLVPDDHLTQLFDLIKALKDEAATQRKVAAYRDQYLAIAFAHSDCLDELDRWSTELQLARRFDGFDVEYDYTMKIIKNSRLRREVKQIPESQPGLIYCPVHILYMLTMNVPETVAALAIELGRYKNIFGVVFYGEVMPPLDEPFLVDDPLFNYAMRRNEAHVGRYTLLVKNPSFDLPLSTAVRTALADAAI</sequence>